<accession>A0ACC0BQT4</accession>
<proteinExistence type="predicted"/>
<protein>
    <submittedName>
        <fullName evidence="1">Uncharacterized protein</fullName>
    </submittedName>
</protein>
<organism evidence="1 2">
    <name type="scientific">Catharanthus roseus</name>
    <name type="common">Madagascar periwinkle</name>
    <name type="synonym">Vinca rosea</name>
    <dbReference type="NCBI Taxonomy" id="4058"/>
    <lineage>
        <taxon>Eukaryota</taxon>
        <taxon>Viridiplantae</taxon>
        <taxon>Streptophyta</taxon>
        <taxon>Embryophyta</taxon>
        <taxon>Tracheophyta</taxon>
        <taxon>Spermatophyta</taxon>
        <taxon>Magnoliopsida</taxon>
        <taxon>eudicotyledons</taxon>
        <taxon>Gunneridae</taxon>
        <taxon>Pentapetalae</taxon>
        <taxon>asterids</taxon>
        <taxon>lamiids</taxon>
        <taxon>Gentianales</taxon>
        <taxon>Apocynaceae</taxon>
        <taxon>Rauvolfioideae</taxon>
        <taxon>Vinceae</taxon>
        <taxon>Catharanthinae</taxon>
        <taxon>Catharanthus</taxon>
    </lineage>
</organism>
<name>A0ACC0BQT4_CATRO</name>
<keyword evidence="2" id="KW-1185">Reference proteome</keyword>
<dbReference type="EMBL" id="CM044702">
    <property type="protein sequence ID" value="KAI5675035.1"/>
    <property type="molecule type" value="Genomic_DNA"/>
</dbReference>
<evidence type="ECO:0000313" key="1">
    <source>
        <dbReference type="EMBL" id="KAI5675035.1"/>
    </source>
</evidence>
<evidence type="ECO:0000313" key="2">
    <source>
        <dbReference type="Proteomes" id="UP001060085"/>
    </source>
</evidence>
<sequence length="368" mass="41251">MKPKILFHPNSNPFSSITPSCGTRIYVRQRNANSFRKDDEKKSDAGAVRKDGSAENEGTKIGLDKSLTRARSVRRRKSKETSRDSSVHTSEDEKNTIFTSSFNNDLIDKSALTEEKPKEIEVDSVISRHAAECCSSSSNEPCLVLRPEIHHHDDEGSRKFGGDVEVESSEGTDEEDEQEREANKKAVQWTETDQKNLMDLGFSEIERNKRLESLIARRRARKLLSLQVRRPVINIDSFETHGPMTTLMIPRGNSNPFLASQSVGNYSPMPGSAPSVLLPNQNPFDLPYDPQEERPNLTGGSFHQEFQDITFTRPENVGLRPLSPSSRELKEDQQQEEASLPHDLTKEGGFSEGLENSKVEGQLGNVKV</sequence>
<reference evidence="2" key="1">
    <citation type="journal article" date="2023" name="Nat. Plants">
        <title>Single-cell RNA sequencing provides a high-resolution roadmap for understanding the multicellular compartmentation of specialized metabolism.</title>
        <authorList>
            <person name="Sun S."/>
            <person name="Shen X."/>
            <person name="Li Y."/>
            <person name="Li Y."/>
            <person name="Wang S."/>
            <person name="Li R."/>
            <person name="Zhang H."/>
            <person name="Shen G."/>
            <person name="Guo B."/>
            <person name="Wei J."/>
            <person name="Xu J."/>
            <person name="St-Pierre B."/>
            <person name="Chen S."/>
            <person name="Sun C."/>
        </authorList>
    </citation>
    <scope>NUCLEOTIDE SEQUENCE [LARGE SCALE GENOMIC DNA]</scope>
</reference>
<gene>
    <name evidence="1" type="ORF">M9H77_05985</name>
</gene>
<dbReference type="Proteomes" id="UP001060085">
    <property type="component" value="Linkage Group LG02"/>
</dbReference>
<comment type="caution">
    <text evidence="1">The sequence shown here is derived from an EMBL/GenBank/DDBJ whole genome shotgun (WGS) entry which is preliminary data.</text>
</comment>